<gene>
    <name evidence="1" type="ORF">LCGC14_1432690</name>
</gene>
<protein>
    <submittedName>
        <fullName evidence="1">Uncharacterized protein</fullName>
    </submittedName>
</protein>
<accession>A0A0F9JN35</accession>
<sequence length="68" mass="7414">MTRIQRLKAEARESATWRGHDMIRFTVLSEYRVEAVCRDCGAYVQVDANPAANGIDIGGTAVAINCGD</sequence>
<name>A0A0F9JN35_9ZZZZ</name>
<dbReference type="EMBL" id="LAZR01009676">
    <property type="protein sequence ID" value="KKM71239.1"/>
    <property type="molecule type" value="Genomic_DNA"/>
</dbReference>
<evidence type="ECO:0000313" key="1">
    <source>
        <dbReference type="EMBL" id="KKM71239.1"/>
    </source>
</evidence>
<dbReference type="AlphaFoldDB" id="A0A0F9JN35"/>
<reference evidence="1" key="1">
    <citation type="journal article" date="2015" name="Nature">
        <title>Complex archaea that bridge the gap between prokaryotes and eukaryotes.</title>
        <authorList>
            <person name="Spang A."/>
            <person name="Saw J.H."/>
            <person name="Jorgensen S.L."/>
            <person name="Zaremba-Niedzwiedzka K."/>
            <person name="Martijn J."/>
            <person name="Lind A.E."/>
            <person name="van Eijk R."/>
            <person name="Schleper C."/>
            <person name="Guy L."/>
            <person name="Ettema T.J."/>
        </authorList>
    </citation>
    <scope>NUCLEOTIDE SEQUENCE</scope>
</reference>
<proteinExistence type="predicted"/>
<comment type="caution">
    <text evidence="1">The sequence shown here is derived from an EMBL/GenBank/DDBJ whole genome shotgun (WGS) entry which is preliminary data.</text>
</comment>
<organism evidence="1">
    <name type="scientific">marine sediment metagenome</name>
    <dbReference type="NCBI Taxonomy" id="412755"/>
    <lineage>
        <taxon>unclassified sequences</taxon>
        <taxon>metagenomes</taxon>
        <taxon>ecological metagenomes</taxon>
    </lineage>
</organism>